<evidence type="ECO:0000259" key="1">
    <source>
        <dbReference type="SMART" id="SM00849"/>
    </source>
</evidence>
<dbReference type="Proteomes" id="UP000078532">
    <property type="component" value="Unassembled WGS sequence"/>
</dbReference>
<dbReference type="SUPFAM" id="SSF56281">
    <property type="entry name" value="Metallo-hydrolase/oxidoreductase"/>
    <property type="match status" value="1"/>
</dbReference>
<name>A0A1B7LF75_9FIRM</name>
<dbReference type="InterPro" id="IPR036866">
    <property type="entry name" value="RibonucZ/Hydroxyglut_hydro"/>
</dbReference>
<dbReference type="SMART" id="SM00849">
    <property type="entry name" value="Lactamase_B"/>
    <property type="match status" value="1"/>
</dbReference>
<dbReference type="InterPro" id="IPR001279">
    <property type="entry name" value="Metallo-B-lactamas"/>
</dbReference>
<dbReference type="Pfam" id="PF12706">
    <property type="entry name" value="Lactamase_B_2"/>
    <property type="match status" value="1"/>
</dbReference>
<dbReference type="AlphaFoldDB" id="A0A1B7LF75"/>
<dbReference type="CDD" id="cd07716">
    <property type="entry name" value="RNaseZ_short-form-like_MBL-fold"/>
    <property type="match status" value="1"/>
</dbReference>
<dbReference type="GO" id="GO:0042781">
    <property type="term" value="F:3'-tRNA processing endoribonuclease activity"/>
    <property type="evidence" value="ECO:0007669"/>
    <property type="project" value="TreeGrafter"/>
</dbReference>
<dbReference type="PANTHER" id="PTHR46018:SF4">
    <property type="entry name" value="METALLO-HYDROLASE YHFI-RELATED"/>
    <property type="match status" value="1"/>
</dbReference>
<keyword evidence="2" id="KW-0378">Hydrolase</keyword>
<dbReference type="OrthoDB" id="9800940at2"/>
<evidence type="ECO:0000313" key="3">
    <source>
        <dbReference type="Proteomes" id="UP000078532"/>
    </source>
</evidence>
<dbReference type="PANTHER" id="PTHR46018">
    <property type="entry name" value="ZINC PHOSPHODIESTERASE ELAC PROTEIN 1"/>
    <property type="match status" value="1"/>
</dbReference>
<protein>
    <submittedName>
        <fullName evidence="2">MBL fold metallo-hydrolase</fullName>
    </submittedName>
</protein>
<dbReference type="RefSeq" id="WP_066667685.1">
    <property type="nucleotide sequence ID" value="NZ_LYVF01000137.1"/>
</dbReference>
<evidence type="ECO:0000313" key="2">
    <source>
        <dbReference type="EMBL" id="OAT82242.1"/>
    </source>
</evidence>
<dbReference type="Gene3D" id="3.60.15.10">
    <property type="entry name" value="Ribonuclease Z/Hydroxyacylglutathione hydrolase-like"/>
    <property type="match status" value="1"/>
</dbReference>
<organism evidence="2 3">
    <name type="scientific">Desulfotomaculum copahuensis</name>
    <dbReference type="NCBI Taxonomy" id="1838280"/>
    <lineage>
        <taxon>Bacteria</taxon>
        <taxon>Bacillati</taxon>
        <taxon>Bacillota</taxon>
        <taxon>Clostridia</taxon>
        <taxon>Eubacteriales</taxon>
        <taxon>Desulfotomaculaceae</taxon>
        <taxon>Desulfotomaculum</taxon>
    </lineage>
</organism>
<proteinExistence type="predicted"/>
<gene>
    <name evidence="2" type="ORF">A6M21_08735</name>
</gene>
<feature type="domain" description="Metallo-beta-lactamase" evidence="1">
    <location>
        <begin position="18"/>
        <end position="201"/>
    </location>
</feature>
<dbReference type="STRING" id="1838280.A6M21_08735"/>
<accession>A0A1B7LF75</accession>
<sequence length="257" mass="27963">MRITVLGCWAPYPRAGGACSGYLLQDAGGNILLDAGHGVFSRLQQFIHHNDLRAAVISHWHPDHAADLECLRHAAAAAFKQGTRHRKVQLFIPAEPAPDFARFSRFTDVFDIVSIESLPVEEVPPGVRVHAGSVGPVRLFFLPARHSLPAYSLGVEGSGYLVYSGDTAPSEELTALAEEAGIFLCEASGFDRDAEHIGHMHLTARQAGETARRAGVKELIITHFFPEYDLAELQAQAAAGYGRPVELATEGDTYFLY</sequence>
<comment type="caution">
    <text evidence="2">The sequence shown here is derived from an EMBL/GenBank/DDBJ whole genome shotgun (WGS) entry which is preliminary data.</text>
</comment>
<keyword evidence="3" id="KW-1185">Reference proteome</keyword>
<dbReference type="EMBL" id="LYVF01000137">
    <property type="protein sequence ID" value="OAT82242.1"/>
    <property type="molecule type" value="Genomic_DNA"/>
</dbReference>
<reference evidence="2 3" key="1">
    <citation type="submission" date="2016-04" db="EMBL/GenBank/DDBJ databases">
        <authorList>
            <person name="Evans L.H."/>
            <person name="Alamgir A."/>
            <person name="Owens N."/>
            <person name="Weber N.D."/>
            <person name="Virtaneva K."/>
            <person name="Barbian K."/>
            <person name="Babar A."/>
            <person name="Rosenke K."/>
        </authorList>
    </citation>
    <scope>NUCLEOTIDE SEQUENCE [LARGE SCALE GENOMIC DNA]</scope>
    <source>
        <strain evidence="2 3">LMa1</strain>
    </source>
</reference>